<organism evidence="8">
    <name type="scientific">Laccaria bicolor (strain S238N-H82 / ATCC MYA-4686)</name>
    <name type="common">Bicoloured deceiver</name>
    <name type="synonym">Laccaria laccata var. bicolor</name>
    <dbReference type="NCBI Taxonomy" id="486041"/>
    <lineage>
        <taxon>Eukaryota</taxon>
        <taxon>Fungi</taxon>
        <taxon>Dikarya</taxon>
        <taxon>Basidiomycota</taxon>
        <taxon>Agaricomycotina</taxon>
        <taxon>Agaricomycetes</taxon>
        <taxon>Agaricomycetidae</taxon>
        <taxon>Agaricales</taxon>
        <taxon>Agaricineae</taxon>
        <taxon>Hydnangiaceae</taxon>
        <taxon>Laccaria</taxon>
    </lineage>
</organism>
<keyword evidence="8" id="KW-1185">Reference proteome</keyword>
<dbReference type="InterPro" id="IPR036188">
    <property type="entry name" value="FAD/NAD-bd_sf"/>
</dbReference>
<evidence type="ECO:0000313" key="8">
    <source>
        <dbReference type="Proteomes" id="UP000001194"/>
    </source>
</evidence>
<dbReference type="HOGENOM" id="CLU_006909_5_1_1"/>
<comment type="cofactor">
    <cofactor evidence="1">
        <name>FAD</name>
        <dbReference type="ChEBI" id="CHEBI:57692"/>
    </cofactor>
</comment>
<dbReference type="SUPFAM" id="SSF51905">
    <property type="entry name" value="FAD/NAD(P)-binding domain"/>
    <property type="match status" value="2"/>
</dbReference>
<dbReference type="FunFam" id="3.50.50.60:FF:000023">
    <property type="entry name" value="Dimethylaniline monooxygenase [N-oxide-forming]"/>
    <property type="match status" value="1"/>
</dbReference>
<dbReference type="AlphaFoldDB" id="B0CPE8"/>
<dbReference type="InterPro" id="IPR000960">
    <property type="entry name" value="Flavin_mOase"/>
</dbReference>
<dbReference type="Proteomes" id="UP000001194">
    <property type="component" value="Unassembled WGS sequence"/>
</dbReference>
<evidence type="ECO:0000256" key="3">
    <source>
        <dbReference type="ARBA" id="ARBA00022630"/>
    </source>
</evidence>
<dbReference type="RefSeq" id="XP_001873766.1">
    <property type="nucleotide sequence ID" value="XM_001873731.1"/>
</dbReference>
<gene>
    <name evidence="7" type="ORF">LACBIDRAFT_300573</name>
</gene>
<evidence type="ECO:0000256" key="1">
    <source>
        <dbReference type="ARBA" id="ARBA00001974"/>
    </source>
</evidence>
<keyword evidence="3" id="KW-0285">Flavoprotein</keyword>
<evidence type="ECO:0000313" key="7">
    <source>
        <dbReference type="EMBL" id="EDR15558.1"/>
    </source>
</evidence>
<protein>
    <submittedName>
        <fullName evidence="7">Predicted protein</fullName>
    </submittedName>
</protein>
<dbReference type="GO" id="GO:0050660">
    <property type="term" value="F:flavin adenine dinucleotide binding"/>
    <property type="evidence" value="ECO:0007669"/>
    <property type="project" value="InterPro"/>
</dbReference>
<dbReference type="GeneID" id="6069376"/>
<evidence type="ECO:0000256" key="5">
    <source>
        <dbReference type="ARBA" id="ARBA00022857"/>
    </source>
</evidence>
<keyword evidence="5" id="KW-0521">NADP</keyword>
<keyword evidence="6" id="KW-0560">Oxidoreductase</keyword>
<dbReference type="Pfam" id="PF00743">
    <property type="entry name" value="FMO-like"/>
    <property type="match status" value="2"/>
</dbReference>
<evidence type="ECO:0000256" key="6">
    <source>
        <dbReference type="ARBA" id="ARBA00023002"/>
    </source>
</evidence>
<evidence type="ECO:0000256" key="2">
    <source>
        <dbReference type="ARBA" id="ARBA00009183"/>
    </source>
</evidence>
<dbReference type="EMBL" id="DS547091">
    <property type="protein sequence ID" value="EDR15558.1"/>
    <property type="molecule type" value="Genomic_DNA"/>
</dbReference>
<name>B0CPE8_LACBS</name>
<dbReference type="InParanoid" id="B0CPE8"/>
<keyword evidence="4" id="KW-0274">FAD</keyword>
<dbReference type="Gene3D" id="3.50.50.60">
    <property type="entry name" value="FAD/NAD(P)-binding domain"/>
    <property type="match status" value="2"/>
</dbReference>
<dbReference type="InterPro" id="IPR050346">
    <property type="entry name" value="FMO-like"/>
</dbReference>
<dbReference type="OrthoDB" id="66881at2759"/>
<dbReference type="PRINTS" id="PR00370">
    <property type="entry name" value="FMOXYGENASE"/>
</dbReference>
<dbReference type="KEGG" id="lbc:LACBIDRAFT_300573"/>
<dbReference type="PANTHER" id="PTHR23023">
    <property type="entry name" value="DIMETHYLANILINE MONOOXYGENASE"/>
    <property type="match status" value="1"/>
</dbReference>
<comment type="similarity">
    <text evidence="2">Belongs to the FMO family.</text>
</comment>
<sequence>MVNILQIVISLLYSQLPDQFVPSLDPKSVAVIGAGSAGLAMLKALFDLPETTRDGWRIVLYEQRGDVAGVWLPDPHLHSPPDIPETPLYPLLHTNTPVPSMSYPGFPFPPGTPLYPSHEHVREYHQRYAMAHNLTQYIKFNHEVLETRWVGNSEYGHWNISVRNGTNEIHLENFDHLVVASGNNHVPRIPVWPGQDEWLKNGPDHGPKREILHSIYYRGPERYFNKSILIVGTGASGQDVAIQVSKIATKTYVSSRHDRPPIDQVEFKPEISHFTENGIIFQDGTTCNVDAVLLATGYEMRKPFLDAGHALLTDPSVTSNSSSNRNLTTNLHYIFPLHQHIFSLSPAHPVNALAFIGLPTAIANCPSDLAQSIFATHIIRNRTILSSREELLDELAAYEHGIRQRGYDPYIIGHQLLNGTSSDYQDELIDFLKKQNAIPDDGKNYVEGWRRDVFNYDYLKRGWSCIEESGQVEEWVRDVGTEEEWADLMKRVDAWQKNWERENGIRFVADLGVRN</sequence>
<reference evidence="7 8" key="1">
    <citation type="journal article" date="2008" name="Nature">
        <title>The genome of Laccaria bicolor provides insights into mycorrhizal symbiosis.</title>
        <authorList>
            <person name="Martin F."/>
            <person name="Aerts A."/>
            <person name="Ahren D."/>
            <person name="Brun A."/>
            <person name="Danchin E.G.J."/>
            <person name="Duchaussoy F."/>
            <person name="Gibon J."/>
            <person name="Kohler A."/>
            <person name="Lindquist E."/>
            <person name="Pereda V."/>
            <person name="Salamov A."/>
            <person name="Shapiro H.J."/>
            <person name="Wuyts J."/>
            <person name="Blaudez D."/>
            <person name="Buee M."/>
            <person name="Brokstein P."/>
            <person name="Canbaeck B."/>
            <person name="Cohen D."/>
            <person name="Courty P.E."/>
            <person name="Coutinho P.M."/>
            <person name="Delaruelle C."/>
            <person name="Detter J.C."/>
            <person name="Deveau A."/>
            <person name="DiFazio S."/>
            <person name="Duplessis S."/>
            <person name="Fraissinet-Tachet L."/>
            <person name="Lucic E."/>
            <person name="Frey-Klett P."/>
            <person name="Fourrey C."/>
            <person name="Feussner I."/>
            <person name="Gay G."/>
            <person name="Grimwood J."/>
            <person name="Hoegger P.J."/>
            <person name="Jain P."/>
            <person name="Kilaru S."/>
            <person name="Labbe J."/>
            <person name="Lin Y.C."/>
            <person name="Legue V."/>
            <person name="Le Tacon F."/>
            <person name="Marmeisse R."/>
            <person name="Melayah D."/>
            <person name="Montanini B."/>
            <person name="Muratet M."/>
            <person name="Nehls U."/>
            <person name="Niculita-Hirzel H."/>
            <person name="Oudot-Le Secq M.P."/>
            <person name="Peter M."/>
            <person name="Quesneville H."/>
            <person name="Rajashekar B."/>
            <person name="Reich M."/>
            <person name="Rouhier N."/>
            <person name="Schmutz J."/>
            <person name="Yin T."/>
            <person name="Chalot M."/>
            <person name="Henrissat B."/>
            <person name="Kuees U."/>
            <person name="Lucas S."/>
            <person name="Van de Peer Y."/>
            <person name="Podila G.K."/>
            <person name="Polle A."/>
            <person name="Pukkila P.J."/>
            <person name="Richardson P.M."/>
            <person name="Rouze P."/>
            <person name="Sanders I.R."/>
            <person name="Stajich J.E."/>
            <person name="Tunlid A."/>
            <person name="Tuskan G."/>
            <person name="Grigoriev I.V."/>
        </authorList>
    </citation>
    <scope>NUCLEOTIDE SEQUENCE [LARGE SCALE GENOMIC DNA]</scope>
    <source>
        <strain evidence="8">S238N-H82 / ATCC MYA-4686</strain>
    </source>
</reference>
<dbReference type="InterPro" id="IPR020946">
    <property type="entry name" value="Flavin_mOase-like"/>
</dbReference>
<evidence type="ECO:0000256" key="4">
    <source>
        <dbReference type="ARBA" id="ARBA00022827"/>
    </source>
</evidence>
<dbReference type="GO" id="GO:0004499">
    <property type="term" value="F:N,N-dimethylaniline monooxygenase activity"/>
    <property type="evidence" value="ECO:0007669"/>
    <property type="project" value="InterPro"/>
</dbReference>
<accession>B0CPE8</accession>
<dbReference type="GO" id="GO:0050661">
    <property type="term" value="F:NADP binding"/>
    <property type="evidence" value="ECO:0007669"/>
    <property type="project" value="InterPro"/>
</dbReference>
<proteinExistence type="inferred from homology"/>